<comment type="cofactor">
    <cofactor evidence="1">
        <name>a divalent metal cation</name>
        <dbReference type="ChEBI" id="CHEBI:60240"/>
    </cofactor>
</comment>
<evidence type="ECO:0000313" key="7">
    <source>
        <dbReference type="Proteomes" id="UP000555448"/>
    </source>
</evidence>
<dbReference type="Proteomes" id="UP000555448">
    <property type="component" value="Unassembled WGS sequence"/>
</dbReference>
<dbReference type="InterPro" id="IPR005493">
    <property type="entry name" value="RraA/RraA-like"/>
</dbReference>
<dbReference type="RefSeq" id="WP_184244484.1">
    <property type="nucleotide sequence ID" value="NZ_JACHLR010000007.1"/>
</dbReference>
<accession>A0A7W7NVT6</accession>
<dbReference type="EMBL" id="JACHLR010000007">
    <property type="protein sequence ID" value="MBB4858636.1"/>
    <property type="molecule type" value="Genomic_DNA"/>
</dbReference>
<sequence length="212" mass="21380">MTDVAAIAATLATIPASVIAEATGGRGVVAPGLIRFAGSGTVAGRAVTARCDEAALQSVFQALEASAPGDILCYNAPGLTAYLGDLLAADIVSRGLVGAVVDGHIRDRASVAKLPLSIFARGTNPYARRGPGGGEAMIPIEIGGAKISPGDWVIGDDDGVVVVAPDEIEAAIATAQESLRMESRIRARIAAGEKVREAVQAEVAAARQRAGG</sequence>
<evidence type="ECO:0000256" key="2">
    <source>
        <dbReference type="ARBA" id="ARBA00016549"/>
    </source>
</evidence>
<evidence type="ECO:0000313" key="6">
    <source>
        <dbReference type="EMBL" id="MBB4858636.1"/>
    </source>
</evidence>
<dbReference type="GO" id="GO:0046872">
    <property type="term" value="F:metal ion binding"/>
    <property type="evidence" value="ECO:0007669"/>
    <property type="project" value="UniProtKB-KW"/>
</dbReference>
<comment type="caution">
    <text evidence="6">The sequence shown here is derived from an EMBL/GenBank/DDBJ whole genome shotgun (WGS) entry which is preliminary data.</text>
</comment>
<dbReference type="PANTHER" id="PTHR33254">
    <property type="entry name" value="4-HYDROXY-4-METHYL-2-OXOGLUTARATE ALDOLASE 3-RELATED"/>
    <property type="match status" value="1"/>
</dbReference>
<reference evidence="6 7" key="1">
    <citation type="submission" date="2020-08" db="EMBL/GenBank/DDBJ databases">
        <title>Functional genomics of gut bacteria from endangered species of beetles.</title>
        <authorList>
            <person name="Carlos-Shanley C."/>
        </authorList>
    </citation>
    <scope>NUCLEOTIDE SEQUENCE [LARGE SCALE GENOMIC DNA]</scope>
    <source>
        <strain evidence="6 7">S00245</strain>
    </source>
</reference>
<organism evidence="6 7">
    <name type="scientific">Novosphingobium chloroacetimidivorans</name>
    <dbReference type="NCBI Taxonomy" id="1428314"/>
    <lineage>
        <taxon>Bacteria</taxon>
        <taxon>Pseudomonadati</taxon>
        <taxon>Pseudomonadota</taxon>
        <taxon>Alphaproteobacteria</taxon>
        <taxon>Sphingomonadales</taxon>
        <taxon>Sphingomonadaceae</taxon>
        <taxon>Novosphingobium</taxon>
    </lineage>
</organism>
<feature type="binding site" evidence="5">
    <location>
        <begin position="84"/>
        <end position="87"/>
    </location>
    <ligand>
        <name>substrate</name>
    </ligand>
</feature>
<feature type="binding site" evidence="5">
    <location>
        <position position="107"/>
    </location>
    <ligand>
        <name>Mg(2+)</name>
        <dbReference type="ChEBI" id="CHEBI:18420"/>
    </ligand>
</feature>
<dbReference type="PANTHER" id="PTHR33254:SF4">
    <property type="entry name" value="4-HYDROXY-4-METHYL-2-OXOGLUTARATE ALDOLASE 3-RELATED"/>
    <property type="match status" value="1"/>
</dbReference>
<dbReference type="AlphaFoldDB" id="A0A7W7NVT6"/>
<evidence type="ECO:0000256" key="1">
    <source>
        <dbReference type="ARBA" id="ARBA00001968"/>
    </source>
</evidence>
<keyword evidence="7" id="KW-1185">Reference proteome</keyword>
<protein>
    <recommendedName>
        <fullName evidence="2">Putative 4-hydroxy-4-methyl-2-oxoglutarate aldolase</fullName>
    </recommendedName>
    <alternativeName>
        <fullName evidence="3">Regulator of ribonuclease activity homolog</fullName>
    </alternativeName>
    <alternativeName>
        <fullName evidence="4">RraA-like protein</fullName>
    </alternativeName>
</protein>
<keyword evidence="5" id="KW-0479">Metal-binding</keyword>
<dbReference type="CDD" id="cd16841">
    <property type="entry name" value="RraA_family"/>
    <property type="match status" value="1"/>
</dbReference>
<comment type="cofactor">
    <cofactor evidence="5">
        <name>Mg(2+)</name>
        <dbReference type="ChEBI" id="CHEBI:18420"/>
    </cofactor>
</comment>
<keyword evidence="5" id="KW-0460">Magnesium</keyword>
<gene>
    <name evidence="6" type="ORF">HNO88_001962</name>
</gene>
<evidence type="ECO:0000256" key="4">
    <source>
        <dbReference type="ARBA" id="ARBA00030169"/>
    </source>
</evidence>
<evidence type="ECO:0000256" key="3">
    <source>
        <dbReference type="ARBA" id="ARBA00029596"/>
    </source>
</evidence>
<dbReference type="SUPFAM" id="SSF89562">
    <property type="entry name" value="RraA-like"/>
    <property type="match status" value="1"/>
</dbReference>
<dbReference type="InterPro" id="IPR036704">
    <property type="entry name" value="RraA/RraA-like_sf"/>
</dbReference>
<evidence type="ECO:0000256" key="5">
    <source>
        <dbReference type="PIRSR" id="PIRSR605493-1"/>
    </source>
</evidence>
<dbReference type="Pfam" id="PF03737">
    <property type="entry name" value="RraA-like"/>
    <property type="match status" value="1"/>
</dbReference>
<proteinExistence type="predicted"/>
<dbReference type="Gene3D" id="3.50.30.40">
    <property type="entry name" value="Ribonuclease E inhibitor RraA/RraA-like"/>
    <property type="match status" value="1"/>
</dbReference>
<name>A0A7W7NVT6_9SPHN</name>
<feature type="binding site" evidence="5">
    <location>
        <position position="106"/>
    </location>
    <ligand>
        <name>substrate</name>
    </ligand>
</feature>